<dbReference type="AlphaFoldDB" id="A0AAC9JHN3"/>
<name>A0AAC9JHN3_9ALTE</name>
<evidence type="ECO:0000313" key="1">
    <source>
        <dbReference type="EMBL" id="APD92302.1"/>
    </source>
</evidence>
<dbReference type="EMBL" id="CP018025">
    <property type="protein sequence ID" value="APD92302.1"/>
    <property type="molecule type" value="Genomic_DNA"/>
</dbReference>
<gene>
    <name evidence="1" type="ORF">BM524_20565</name>
</gene>
<organism evidence="1 2">
    <name type="scientific">Alteromonas mediterranea</name>
    <dbReference type="NCBI Taxonomy" id="314275"/>
    <lineage>
        <taxon>Bacteria</taxon>
        <taxon>Pseudomonadati</taxon>
        <taxon>Pseudomonadota</taxon>
        <taxon>Gammaproteobacteria</taxon>
        <taxon>Alteromonadales</taxon>
        <taxon>Alteromonadaceae</taxon>
        <taxon>Alteromonas/Salinimonas group</taxon>
        <taxon>Alteromonas</taxon>
    </lineage>
</organism>
<sequence>MRFEIEREGISPVNQRGRVSYNLLGTDSSLEDLIGKRVQITFSKIRNSPVKRVDRGVEPHILYIAADTKPYIGISPASALYYNLIKDSASLAMEIATFPNGKSKTKVLEELSGHGLTVGATPHDVVNMSQFGIGSLLDIYESYRPALFSAVVDVIPSYRPSVVYGDLKKHVINYPASSIGFNAPLPLELFEDGVILTILGIVGPNIVSDKGFFSWIALCEEGAVIEESDMYV</sequence>
<reference evidence="1 2" key="1">
    <citation type="submission" date="2016-11" db="EMBL/GenBank/DDBJ databases">
        <title>Networking in microbes: conjugative elements and plasmids in the genus Alteromonas.</title>
        <authorList>
            <person name="Lopez-Perez M."/>
            <person name="Ramon-Marco N."/>
            <person name="Rodriguez-Valera F."/>
        </authorList>
    </citation>
    <scope>NUCLEOTIDE SEQUENCE [LARGE SCALE GENOMIC DNA]</scope>
    <source>
        <strain evidence="1 2">CP48</strain>
        <plasmid evidence="2">pamcp48-600</plasmid>
    </source>
</reference>
<evidence type="ECO:0000313" key="2">
    <source>
        <dbReference type="Proteomes" id="UP000182101"/>
    </source>
</evidence>
<proteinExistence type="predicted"/>
<geneLocation type="plasmid" evidence="2">
    <name>pamcp48-600</name>
</geneLocation>
<keyword evidence="1" id="KW-0614">Plasmid</keyword>
<accession>A0AAC9JHN3</accession>
<dbReference type="Proteomes" id="UP000182101">
    <property type="component" value="Plasmid pAMCP48-600"/>
</dbReference>
<dbReference type="RefSeq" id="WP_071960916.1">
    <property type="nucleotide sequence ID" value="NZ_CP018025.1"/>
</dbReference>
<protein>
    <submittedName>
        <fullName evidence="1">Uncharacterized protein</fullName>
    </submittedName>
</protein>